<evidence type="ECO:0000256" key="1">
    <source>
        <dbReference type="SAM" id="Phobius"/>
    </source>
</evidence>
<evidence type="ECO:0000313" key="2">
    <source>
        <dbReference type="EMBL" id="PVD22698.1"/>
    </source>
</evidence>
<keyword evidence="1" id="KW-0812">Transmembrane</keyword>
<feature type="transmembrane region" description="Helical" evidence="1">
    <location>
        <begin position="76"/>
        <end position="101"/>
    </location>
</feature>
<dbReference type="Proteomes" id="UP000245119">
    <property type="component" value="Linkage Group LG10"/>
</dbReference>
<keyword evidence="3" id="KW-1185">Reference proteome</keyword>
<dbReference type="EMBL" id="PZQS01000010">
    <property type="protein sequence ID" value="PVD22698.1"/>
    <property type="molecule type" value="Genomic_DNA"/>
</dbReference>
<evidence type="ECO:0000313" key="3">
    <source>
        <dbReference type="Proteomes" id="UP000245119"/>
    </source>
</evidence>
<dbReference type="SUPFAM" id="SSF81321">
    <property type="entry name" value="Family A G protein-coupled receptor-like"/>
    <property type="match status" value="1"/>
</dbReference>
<proteinExistence type="predicted"/>
<keyword evidence="1" id="KW-0472">Membrane</keyword>
<evidence type="ECO:0008006" key="4">
    <source>
        <dbReference type="Google" id="ProtNLM"/>
    </source>
</evidence>
<protein>
    <recommendedName>
        <fullName evidence="4">G-protein coupled receptors family 1 profile domain-containing protein</fullName>
    </recommendedName>
</protein>
<dbReference type="AlphaFoldDB" id="A0A2T7NNF5"/>
<comment type="caution">
    <text evidence="2">The sequence shown here is derived from an EMBL/GenBank/DDBJ whole genome shotgun (WGS) entry which is preliminary data.</text>
</comment>
<dbReference type="Gene3D" id="1.20.1070.10">
    <property type="entry name" value="Rhodopsin 7-helix transmembrane proteins"/>
    <property type="match status" value="1"/>
</dbReference>
<accession>A0A2T7NNF5</accession>
<dbReference type="OrthoDB" id="6213069at2759"/>
<sequence>MLGKVEAPEEEDFMDVSQNTSIDPNAHFSKTLPYQPTHLRTIDYVILTVSYLGIMGNLVSLMVWRTHKTYNPVIFLFKYLAVVDIKHLVSISFWRIFVLFRRYFSDHTYFTVLFTAYGTELLGQALSLHTTLLIAVCRFIVVSRPLEVYNGTLLTRCQCYYSLDDRLRCPSSEETSFINSAEVITIFITF</sequence>
<feature type="transmembrane region" description="Helical" evidence="1">
    <location>
        <begin position="44"/>
        <end position="64"/>
    </location>
</feature>
<feature type="transmembrane region" description="Helical" evidence="1">
    <location>
        <begin position="121"/>
        <end position="141"/>
    </location>
</feature>
<organism evidence="2 3">
    <name type="scientific">Pomacea canaliculata</name>
    <name type="common">Golden apple snail</name>
    <dbReference type="NCBI Taxonomy" id="400727"/>
    <lineage>
        <taxon>Eukaryota</taxon>
        <taxon>Metazoa</taxon>
        <taxon>Spiralia</taxon>
        <taxon>Lophotrochozoa</taxon>
        <taxon>Mollusca</taxon>
        <taxon>Gastropoda</taxon>
        <taxon>Caenogastropoda</taxon>
        <taxon>Architaenioglossa</taxon>
        <taxon>Ampullarioidea</taxon>
        <taxon>Ampullariidae</taxon>
        <taxon>Pomacea</taxon>
    </lineage>
</organism>
<gene>
    <name evidence="2" type="ORF">C0Q70_15954</name>
</gene>
<name>A0A2T7NNF5_POMCA</name>
<keyword evidence="1" id="KW-1133">Transmembrane helix</keyword>
<reference evidence="2 3" key="1">
    <citation type="submission" date="2018-04" db="EMBL/GenBank/DDBJ databases">
        <title>The genome of golden apple snail Pomacea canaliculata provides insight into stress tolerance and invasive adaptation.</title>
        <authorList>
            <person name="Liu C."/>
            <person name="Liu B."/>
            <person name="Ren Y."/>
            <person name="Zhang Y."/>
            <person name="Wang H."/>
            <person name="Li S."/>
            <person name="Jiang F."/>
            <person name="Yin L."/>
            <person name="Zhang G."/>
            <person name="Qian W."/>
            <person name="Fan W."/>
        </authorList>
    </citation>
    <scope>NUCLEOTIDE SEQUENCE [LARGE SCALE GENOMIC DNA]</scope>
    <source>
        <strain evidence="2">SZHN2017</strain>
        <tissue evidence="2">Muscle</tissue>
    </source>
</reference>